<gene>
    <name evidence="2" type="ordered locus">Huta_1767</name>
</gene>
<dbReference type="Gene3D" id="3.30.2170.10">
    <property type="entry name" value="archaeoglobus fulgidus dsm 4304 superfamily"/>
    <property type="match status" value="1"/>
</dbReference>
<dbReference type="InterPro" id="IPR002802">
    <property type="entry name" value="Endo_dU"/>
</dbReference>
<dbReference type="PIRSF" id="PIRSF006380">
    <property type="entry name" value="UCP006380"/>
    <property type="match status" value="1"/>
</dbReference>
<comment type="similarity">
    <text evidence="1">Belongs to the UPF0215 family.</text>
</comment>
<dbReference type="Pfam" id="PF01949">
    <property type="entry name" value="Endo_dU"/>
    <property type="match status" value="1"/>
</dbReference>
<dbReference type="HOGENOM" id="CLU_095956_0_0_2"/>
<dbReference type="Proteomes" id="UP000002071">
    <property type="component" value="Chromosome"/>
</dbReference>
<keyword evidence="3" id="KW-1185">Reference proteome</keyword>
<dbReference type="PANTHER" id="PTHR39518:SF2">
    <property type="entry name" value="UPF0215 PROTEIN MJ1150"/>
    <property type="match status" value="1"/>
</dbReference>
<sequence length="185" mass="19923">MKSGVRALGIAESFTGDSSTLAGAVVRASRVTDGFVFGSCTVGGSDATDAIAQMVHRLDRADVRYLLVAGIAPAWFNVVDLHRLHEETGLPVLSVTFEDSEGLEPALREEFSGEALAWRLDTYRAQPERERVSMNDETVFVRSVGCDSPAGEIVRAFTPEGGRPEPVRVARLAARAADRSFGPDE</sequence>
<name>C7NRK3_HALUD</name>
<proteinExistence type="inferred from homology"/>
<dbReference type="GeneID" id="8384053"/>
<evidence type="ECO:0000256" key="1">
    <source>
        <dbReference type="HAMAP-Rule" id="MF_00582"/>
    </source>
</evidence>
<dbReference type="PANTHER" id="PTHR39518">
    <property type="entry name" value="UPF0215 PROTEIN MJ1150"/>
    <property type="match status" value="1"/>
</dbReference>
<accession>C7NRK3</accession>
<dbReference type="STRING" id="519442.Huta_1767"/>
<evidence type="ECO:0000313" key="3">
    <source>
        <dbReference type="Proteomes" id="UP000002071"/>
    </source>
</evidence>
<dbReference type="eggNOG" id="arCOG00928">
    <property type="taxonomic scope" value="Archaea"/>
</dbReference>
<dbReference type="RefSeq" id="WP_015789511.1">
    <property type="nucleotide sequence ID" value="NC_013158.1"/>
</dbReference>
<evidence type="ECO:0000313" key="2">
    <source>
        <dbReference type="EMBL" id="ACV11939.1"/>
    </source>
</evidence>
<dbReference type="HAMAP" id="MF_00582">
    <property type="entry name" value="UPF0215"/>
    <property type="match status" value="1"/>
</dbReference>
<organism evidence="2 3">
    <name type="scientific">Halorhabdus utahensis (strain DSM 12940 / JCM 11049 / AX-2)</name>
    <dbReference type="NCBI Taxonomy" id="519442"/>
    <lineage>
        <taxon>Archaea</taxon>
        <taxon>Methanobacteriati</taxon>
        <taxon>Methanobacteriota</taxon>
        <taxon>Stenosarchaea group</taxon>
        <taxon>Halobacteria</taxon>
        <taxon>Halobacteriales</taxon>
        <taxon>Haloarculaceae</taxon>
        <taxon>Halorhabdus</taxon>
    </lineage>
</organism>
<dbReference type="AlphaFoldDB" id="C7NRK3"/>
<reference evidence="2 3" key="1">
    <citation type="journal article" date="2009" name="Stand. Genomic Sci.">
        <title>Complete genome sequence of Halorhabdus utahensis type strain (AX-2).</title>
        <authorList>
            <person name="Anderson I."/>
            <person name="Tindall B.J."/>
            <person name="Pomrenke H."/>
            <person name="Goker M."/>
            <person name="Lapidus A."/>
            <person name="Nolan M."/>
            <person name="Copeland A."/>
            <person name="Glavina Del Rio T."/>
            <person name="Chen F."/>
            <person name="Tice H."/>
            <person name="Cheng J.F."/>
            <person name="Lucas S."/>
            <person name="Chertkov O."/>
            <person name="Bruce D."/>
            <person name="Brettin T."/>
            <person name="Detter J.C."/>
            <person name="Han C."/>
            <person name="Goodwin L."/>
            <person name="Land M."/>
            <person name="Hauser L."/>
            <person name="Chang Y.J."/>
            <person name="Jeffries C.D."/>
            <person name="Pitluck S."/>
            <person name="Pati A."/>
            <person name="Mavromatis K."/>
            <person name="Ivanova N."/>
            <person name="Ovchinnikova G."/>
            <person name="Chen A."/>
            <person name="Palaniappan K."/>
            <person name="Chain P."/>
            <person name="Rohde M."/>
            <person name="Bristow J."/>
            <person name="Eisen J.A."/>
            <person name="Markowitz V."/>
            <person name="Hugenholtz P."/>
            <person name="Kyrpides N.C."/>
            <person name="Klenk H.P."/>
        </authorList>
    </citation>
    <scope>NUCLEOTIDE SEQUENCE [LARGE SCALE GENOMIC DNA]</scope>
    <source>
        <strain evidence="3">DSM 12940 / JCM 11049 / AX-2</strain>
    </source>
</reference>
<dbReference type="OrthoDB" id="15207at2157"/>
<protein>
    <recommendedName>
        <fullName evidence="1">UPF0215 protein Huta_1767</fullName>
    </recommendedName>
</protein>
<dbReference type="EMBL" id="CP001687">
    <property type="protein sequence ID" value="ACV11939.1"/>
    <property type="molecule type" value="Genomic_DNA"/>
</dbReference>
<dbReference type="KEGG" id="hut:Huta_1767"/>